<keyword evidence="2" id="KW-1185">Reference proteome</keyword>
<comment type="caution">
    <text evidence="1">The sequence shown here is derived from an EMBL/GenBank/DDBJ whole genome shotgun (WGS) entry which is preliminary data.</text>
</comment>
<reference evidence="2" key="1">
    <citation type="journal article" date="2019" name="Int. J. Syst. Evol. Microbiol.">
        <title>The Global Catalogue of Microorganisms (GCM) 10K type strain sequencing project: providing services to taxonomists for standard genome sequencing and annotation.</title>
        <authorList>
            <consortium name="The Broad Institute Genomics Platform"/>
            <consortium name="The Broad Institute Genome Sequencing Center for Infectious Disease"/>
            <person name="Wu L."/>
            <person name="Ma J."/>
        </authorList>
    </citation>
    <scope>NUCLEOTIDE SEQUENCE [LARGE SCALE GENOMIC DNA]</scope>
    <source>
        <strain evidence="2">KCTC 52232</strain>
    </source>
</reference>
<evidence type="ECO:0000313" key="1">
    <source>
        <dbReference type="EMBL" id="MFD2864355.1"/>
    </source>
</evidence>
<proteinExistence type="predicted"/>
<evidence type="ECO:0000313" key="2">
    <source>
        <dbReference type="Proteomes" id="UP001597601"/>
    </source>
</evidence>
<sequence length="161" mass="18552">MISASLFIQFANAQGRKVDLTDGILIYWSERKEVPAYVLFIPGTMKPDESFDQFFTRTLSGKKTLTYMVYLHPVRWTQSEVAEVVDSLKYIDAAYGPQRKSVKISYLKIAFDKTQAGDPENVDDTTETEVELYYKEHEFLLNVMDWPDAMGAPKFVEKMPE</sequence>
<dbReference type="Proteomes" id="UP001597601">
    <property type="component" value="Unassembled WGS sequence"/>
</dbReference>
<accession>A0ABW5XKW2</accession>
<dbReference type="EMBL" id="JBHUON010000005">
    <property type="protein sequence ID" value="MFD2864355.1"/>
    <property type="molecule type" value="Genomic_DNA"/>
</dbReference>
<protein>
    <submittedName>
        <fullName evidence="1">Uncharacterized protein</fullName>
    </submittedName>
</protein>
<name>A0ABW5XKW2_9SPHI</name>
<dbReference type="RefSeq" id="WP_377124798.1">
    <property type="nucleotide sequence ID" value="NZ_JBHUHN010000001.1"/>
</dbReference>
<gene>
    <name evidence="1" type="ORF">ACFSYC_06605</name>
</gene>
<organism evidence="1 2">
    <name type="scientific">Mucilaginibacter antarcticus</name>
    <dbReference type="NCBI Taxonomy" id="1855725"/>
    <lineage>
        <taxon>Bacteria</taxon>
        <taxon>Pseudomonadati</taxon>
        <taxon>Bacteroidota</taxon>
        <taxon>Sphingobacteriia</taxon>
        <taxon>Sphingobacteriales</taxon>
        <taxon>Sphingobacteriaceae</taxon>
        <taxon>Mucilaginibacter</taxon>
    </lineage>
</organism>